<organism evidence="1">
    <name type="scientific">Tanacetum cinerariifolium</name>
    <name type="common">Dalmatian daisy</name>
    <name type="synonym">Chrysanthemum cinerariifolium</name>
    <dbReference type="NCBI Taxonomy" id="118510"/>
    <lineage>
        <taxon>Eukaryota</taxon>
        <taxon>Viridiplantae</taxon>
        <taxon>Streptophyta</taxon>
        <taxon>Embryophyta</taxon>
        <taxon>Tracheophyta</taxon>
        <taxon>Spermatophyta</taxon>
        <taxon>Magnoliopsida</taxon>
        <taxon>eudicotyledons</taxon>
        <taxon>Gunneridae</taxon>
        <taxon>Pentapetalae</taxon>
        <taxon>asterids</taxon>
        <taxon>campanulids</taxon>
        <taxon>Asterales</taxon>
        <taxon>Asteraceae</taxon>
        <taxon>Asteroideae</taxon>
        <taxon>Anthemideae</taxon>
        <taxon>Anthemidinae</taxon>
        <taxon>Tanacetum</taxon>
    </lineage>
</organism>
<dbReference type="EMBL" id="BKCJ010575414">
    <property type="protein sequence ID" value="GFB20693.1"/>
    <property type="molecule type" value="Genomic_DNA"/>
</dbReference>
<accession>A0A699L4I3</accession>
<protein>
    <submittedName>
        <fullName evidence="1">Uncharacterized protein</fullName>
    </submittedName>
</protein>
<name>A0A699L4I3_TANCI</name>
<proteinExistence type="predicted"/>
<evidence type="ECO:0000313" key="1">
    <source>
        <dbReference type="EMBL" id="GFB20693.1"/>
    </source>
</evidence>
<comment type="caution">
    <text evidence="1">The sequence shown here is derived from an EMBL/GenBank/DDBJ whole genome shotgun (WGS) entry which is preliminary data.</text>
</comment>
<gene>
    <name evidence="1" type="ORF">Tci_692664</name>
</gene>
<dbReference type="AlphaFoldDB" id="A0A699L4I3"/>
<reference evidence="1" key="1">
    <citation type="journal article" date="2019" name="Sci. Rep.">
        <title>Draft genome of Tanacetum cinerariifolium, the natural source of mosquito coil.</title>
        <authorList>
            <person name="Yamashiro T."/>
            <person name="Shiraishi A."/>
            <person name="Satake H."/>
            <person name="Nakayama K."/>
        </authorList>
    </citation>
    <scope>NUCLEOTIDE SEQUENCE</scope>
</reference>
<sequence length="97" mass="10988">MMISFRSLKKSVVNITNSSTNKAFQVPVDLSCLQSPFNSRDELFAPSHVLLSPKTRIHTRIEPLDLEFLDSISQCFQNLCQRAVTELVDLVEPHNLS</sequence>